<dbReference type="RefSeq" id="WP_085378390.1">
    <property type="nucleotide sequence ID" value="NZ_CP020612.1"/>
</dbReference>
<dbReference type="Gene3D" id="3.50.50.60">
    <property type="entry name" value="FAD/NAD(P)-binding domain"/>
    <property type="match status" value="1"/>
</dbReference>
<dbReference type="Gene3D" id="3.30.9.10">
    <property type="entry name" value="D-Amino Acid Oxidase, subunit A, domain 2"/>
    <property type="match status" value="1"/>
</dbReference>
<dbReference type="SUPFAM" id="SSF51971">
    <property type="entry name" value="Nucleotide-binding domain"/>
    <property type="match status" value="1"/>
</dbReference>
<organism evidence="3 4">
    <name type="scientific">Paracoccus contaminans</name>
    <dbReference type="NCBI Taxonomy" id="1945662"/>
    <lineage>
        <taxon>Bacteria</taxon>
        <taxon>Pseudomonadati</taxon>
        <taxon>Pseudomonadota</taxon>
        <taxon>Alphaproteobacteria</taxon>
        <taxon>Rhodobacterales</taxon>
        <taxon>Paracoccaceae</taxon>
        <taxon>Paracoccus</taxon>
    </lineage>
</organism>
<dbReference type="Pfam" id="PF01266">
    <property type="entry name" value="DAO"/>
    <property type="match status" value="1"/>
</dbReference>
<dbReference type="KEGG" id="pcon:B0A89_12230"/>
<evidence type="ECO:0000256" key="1">
    <source>
        <dbReference type="ARBA" id="ARBA00023002"/>
    </source>
</evidence>
<dbReference type="InterPro" id="IPR036188">
    <property type="entry name" value="FAD/NAD-bd_sf"/>
</dbReference>
<keyword evidence="4" id="KW-1185">Reference proteome</keyword>
<protein>
    <submittedName>
        <fullName evidence="3">Oxidoreductase</fullName>
    </submittedName>
</protein>
<dbReference type="OrthoDB" id="9806601at2"/>
<dbReference type="Proteomes" id="UP000193017">
    <property type="component" value="Chromosome"/>
</dbReference>
<dbReference type="AlphaFoldDB" id="A0A1W6CZH8"/>
<dbReference type="InterPro" id="IPR006076">
    <property type="entry name" value="FAD-dep_OxRdtase"/>
</dbReference>
<gene>
    <name evidence="3" type="ORF">B0A89_12230</name>
</gene>
<reference evidence="3 4" key="1">
    <citation type="submission" date="2017-03" db="EMBL/GenBank/DDBJ databases">
        <title>Genome sequence of Paracoccus contaminans isolated from a water microcosm.</title>
        <authorList>
            <person name="Aurass P."/>
            <person name="Karste S."/>
            <person name="Trost E."/>
            <person name="Glaeser S.P."/>
            <person name="Kaempfer P."/>
            <person name="Flieger A."/>
        </authorList>
    </citation>
    <scope>NUCLEOTIDE SEQUENCE [LARGE SCALE GENOMIC DNA]</scope>
    <source>
        <strain evidence="4">RKI 16-01929T\LMG 29738T\CCM 8701T\CIP 111112T</strain>
    </source>
</reference>
<feature type="domain" description="FAD dependent oxidoreductase" evidence="2">
    <location>
        <begin position="38"/>
        <end position="390"/>
    </location>
</feature>
<evidence type="ECO:0000259" key="2">
    <source>
        <dbReference type="Pfam" id="PF01266"/>
    </source>
</evidence>
<dbReference type="EMBL" id="CP020612">
    <property type="protein sequence ID" value="ARJ70272.1"/>
    <property type="molecule type" value="Genomic_DNA"/>
</dbReference>
<sequence>MNLLFANDRRGAYPASLYADQNEPLPPFPPLRGETRADVAVVGAGYTGLSAALTLARAGRRVVVIEAQRVGFGASGRNGGQLGSGQRLEVDELERIAGKPAARRLWDMAEEAKALTRHYAHEAGVAVHPGIAHAARSAAEVRHAHANAERLARDYGYDQVQPLDRAGLRALVNAPLYAGGDIDRGAGHLDPLALALGLARLASSAGAVIHEGSHVHAIVHGRTARDPSIVQTGTGRVVCDHVILAANGYLGRLDQGVARRVMPINNYVIATEPLGERASDLLAENIAVHDTRFVVNYWRLSDDRRLVFGGGETVSYRFPDDIAAKVRRPLEQVYPQLRGVAITHAWGGTLAITRSRMPLFARPAPNCLSASGFSGHGVAMANLAGMLMARAVQGQSEGFDAMAALPAGSFPGGAALRWPLLVAGMGWYSLRDRLGV</sequence>
<dbReference type="GO" id="GO:0005737">
    <property type="term" value="C:cytoplasm"/>
    <property type="evidence" value="ECO:0007669"/>
    <property type="project" value="TreeGrafter"/>
</dbReference>
<dbReference type="STRING" id="1945662.B0A89_12230"/>
<dbReference type="GO" id="GO:0016491">
    <property type="term" value="F:oxidoreductase activity"/>
    <property type="evidence" value="ECO:0007669"/>
    <property type="project" value="UniProtKB-KW"/>
</dbReference>
<evidence type="ECO:0000313" key="3">
    <source>
        <dbReference type="EMBL" id="ARJ70272.1"/>
    </source>
</evidence>
<dbReference type="PANTHER" id="PTHR13847:SF281">
    <property type="entry name" value="FAD DEPENDENT OXIDOREDUCTASE DOMAIN-CONTAINING PROTEIN"/>
    <property type="match status" value="1"/>
</dbReference>
<name>A0A1W6CZH8_9RHOB</name>
<evidence type="ECO:0000313" key="4">
    <source>
        <dbReference type="Proteomes" id="UP000193017"/>
    </source>
</evidence>
<keyword evidence="1" id="KW-0560">Oxidoreductase</keyword>
<dbReference type="PRINTS" id="PR00411">
    <property type="entry name" value="PNDRDTASEI"/>
</dbReference>
<accession>A0A1W6CZH8</accession>
<dbReference type="PANTHER" id="PTHR13847">
    <property type="entry name" value="SARCOSINE DEHYDROGENASE-RELATED"/>
    <property type="match status" value="1"/>
</dbReference>
<proteinExistence type="predicted"/>